<sequence>MEEFKNNPINTFELPKFEEVTLTKLHPKYLKVMLFNVALLYFILGVAASVAIYFIEELHPYWYAFSSVYITFLVITVFITRIKFKNRGFAFRTHDVIYRSGAIAINTTIIPYNRVQHVALHEGLISRALGLAAIEIFTAGGDSSDVKIPGLEKEHAEKIKLLLRGKLLNEEEPNESEL</sequence>
<keyword evidence="1" id="KW-0472">Membrane</keyword>
<dbReference type="EMBL" id="BMJE01000001">
    <property type="protein sequence ID" value="GGB66414.1"/>
    <property type="molecule type" value="Genomic_DNA"/>
</dbReference>
<dbReference type="PANTHER" id="PTHR34473">
    <property type="entry name" value="UPF0699 TRANSMEMBRANE PROTEIN YDBS"/>
    <property type="match status" value="1"/>
</dbReference>
<keyword evidence="1" id="KW-0812">Transmembrane</keyword>
<name>A0ABQ1JGP3_9FLAO</name>
<proteinExistence type="predicted"/>
<dbReference type="InterPro" id="IPR005182">
    <property type="entry name" value="YdbS-like_PH"/>
</dbReference>
<gene>
    <name evidence="3" type="ORF">GCM10007424_02990</name>
</gene>
<dbReference type="RefSeq" id="WP_188619456.1">
    <property type="nucleotide sequence ID" value="NZ_BMJE01000001.1"/>
</dbReference>
<feature type="transmembrane region" description="Helical" evidence="1">
    <location>
        <begin position="61"/>
        <end position="82"/>
    </location>
</feature>
<protein>
    <recommendedName>
        <fullName evidence="2">YdbS-like PH domain-containing protein</fullName>
    </recommendedName>
</protein>
<comment type="caution">
    <text evidence="3">The sequence shown here is derived from an EMBL/GenBank/DDBJ whole genome shotgun (WGS) entry which is preliminary data.</text>
</comment>
<accession>A0ABQ1JGP3</accession>
<evidence type="ECO:0000259" key="2">
    <source>
        <dbReference type="Pfam" id="PF03703"/>
    </source>
</evidence>
<keyword evidence="4" id="KW-1185">Reference proteome</keyword>
<feature type="transmembrane region" description="Helical" evidence="1">
    <location>
        <begin position="32"/>
        <end position="55"/>
    </location>
</feature>
<evidence type="ECO:0000313" key="4">
    <source>
        <dbReference type="Proteomes" id="UP000615760"/>
    </source>
</evidence>
<reference evidence="4" key="1">
    <citation type="journal article" date="2019" name="Int. J. Syst. Evol. Microbiol.">
        <title>The Global Catalogue of Microorganisms (GCM) 10K type strain sequencing project: providing services to taxonomists for standard genome sequencing and annotation.</title>
        <authorList>
            <consortium name="The Broad Institute Genomics Platform"/>
            <consortium name="The Broad Institute Genome Sequencing Center for Infectious Disease"/>
            <person name="Wu L."/>
            <person name="Ma J."/>
        </authorList>
    </citation>
    <scope>NUCLEOTIDE SEQUENCE [LARGE SCALE GENOMIC DNA]</scope>
    <source>
        <strain evidence="4">CGMCC 1.15461</strain>
    </source>
</reference>
<organism evidence="3 4">
    <name type="scientific">Flavobacterium suaedae</name>
    <dbReference type="NCBI Taxonomy" id="1767027"/>
    <lineage>
        <taxon>Bacteria</taxon>
        <taxon>Pseudomonadati</taxon>
        <taxon>Bacteroidota</taxon>
        <taxon>Flavobacteriia</taxon>
        <taxon>Flavobacteriales</taxon>
        <taxon>Flavobacteriaceae</taxon>
        <taxon>Flavobacterium</taxon>
    </lineage>
</organism>
<evidence type="ECO:0000313" key="3">
    <source>
        <dbReference type="EMBL" id="GGB66414.1"/>
    </source>
</evidence>
<feature type="domain" description="YdbS-like PH" evidence="2">
    <location>
        <begin position="85"/>
        <end position="160"/>
    </location>
</feature>
<dbReference type="Proteomes" id="UP000615760">
    <property type="component" value="Unassembled WGS sequence"/>
</dbReference>
<evidence type="ECO:0000256" key="1">
    <source>
        <dbReference type="SAM" id="Phobius"/>
    </source>
</evidence>
<dbReference type="Pfam" id="PF03703">
    <property type="entry name" value="bPH_2"/>
    <property type="match status" value="1"/>
</dbReference>
<keyword evidence="1" id="KW-1133">Transmembrane helix</keyword>
<dbReference type="PANTHER" id="PTHR34473:SF3">
    <property type="entry name" value="TRANSMEMBRANE PROTEIN-RELATED"/>
    <property type="match status" value="1"/>
</dbReference>